<protein>
    <recommendedName>
        <fullName evidence="2">NusG-like N-terminal domain-containing protein</fullName>
    </recommendedName>
</protein>
<organism evidence="3">
    <name type="scientific">Salmonella enterica subsp. enterica serovar Java</name>
    <dbReference type="NCBI Taxonomy" id="224729"/>
    <lineage>
        <taxon>Bacteria</taxon>
        <taxon>Pseudomonadati</taxon>
        <taxon>Pseudomonadota</taxon>
        <taxon>Gammaproteobacteria</taxon>
        <taxon>Enterobacterales</taxon>
        <taxon>Enterobacteriaceae</taxon>
        <taxon>Salmonella</taxon>
    </lineage>
</organism>
<reference evidence="3" key="1">
    <citation type="journal article" date="2018" name="Genome Biol.">
        <title>SKESA: strategic k-mer extension for scrupulous assemblies.</title>
        <authorList>
            <person name="Souvorov A."/>
            <person name="Agarwala R."/>
            <person name="Lipman D.J."/>
        </authorList>
    </citation>
    <scope>NUCLEOTIDE SEQUENCE</scope>
    <source>
        <strain evidence="3">Salmonella enterica</strain>
    </source>
</reference>
<accession>A0A731A2K2</accession>
<dbReference type="GO" id="GO:0006354">
    <property type="term" value="P:DNA-templated transcription elongation"/>
    <property type="evidence" value="ECO:0007669"/>
    <property type="project" value="InterPro"/>
</dbReference>
<dbReference type="SUPFAM" id="SSF82679">
    <property type="entry name" value="N-utilization substance G protein NusG, N-terminal domain"/>
    <property type="match status" value="1"/>
</dbReference>
<feature type="non-terminal residue" evidence="3">
    <location>
        <position position="1"/>
    </location>
</feature>
<gene>
    <name evidence="3" type="ORF">G4B54_004899</name>
</gene>
<dbReference type="InterPro" id="IPR006645">
    <property type="entry name" value="NGN-like_dom"/>
</dbReference>
<proteinExistence type="predicted"/>
<sequence>VYMKTWYLVLLKPGKGKALKAKEKLESMGVITFYPLLHRKQMRKDRRNTMRTVSQPLFPGYMFLCFDSSDSLFSKVECCEGVICFVRFGNGPAIIRYSVMENIIAACFKLGVENVDVVEGNVEIMEGNTVNSYDERILSVINEPDSSLKSMKLVAMIHEMS</sequence>
<dbReference type="InterPro" id="IPR036735">
    <property type="entry name" value="NGN_dom_sf"/>
</dbReference>
<comment type="caution">
    <text evidence="3">The sequence shown here is derived from an EMBL/GenBank/DDBJ whole genome shotgun (WGS) entry which is preliminary data.</text>
</comment>
<keyword evidence="1" id="KW-0804">Transcription</keyword>
<name>A0A731A2K2_SALEB</name>
<dbReference type="SMART" id="SM00738">
    <property type="entry name" value="NGN"/>
    <property type="match status" value="1"/>
</dbReference>
<feature type="domain" description="NusG-like N-terminal" evidence="2">
    <location>
        <begin position="3"/>
        <end position="107"/>
    </location>
</feature>
<evidence type="ECO:0000259" key="2">
    <source>
        <dbReference type="SMART" id="SM00738"/>
    </source>
</evidence>
<reference evidence="3" key="2">
    <citation type="submission" date="2018-07" db="EMBL/GenBank/DDBJ databases">
        <authorList>
            <consortium name="NCBI Pathogen Detection Project"/>
        </authorList>
    </citation>
    <scope>NUCLEOTIDE SEQUENCE</scope>
    <source>
        <strain evidence="3">Salmonella enterica</strain>
    </source>
</reference>
<dbReference type="Pfam" id="PF02357">
    <property type="entry name" value="NusG"/>
    <property type="match status" value="1"/>
</dbReference>
<dbReference type="Gene3D" id="3.30.70.940">
    <property type="entry name" value="NusG, N-terminal domain"/>
    <property type="match status" value="1"/>
</dbReference>
<evidence type="ECO:0000313" key="3">
    <source>
        <dbReference type="EMBL" id="HAE4219474.1"/>
    </source>
</evidence>
<dbReference type="AlphaFoldDB" id="A0A731A2K2"/>
<dbReference type="EMBL" id="DAARWJ010000200">
    <property type="protein sequence ID" value="HAE4219474.1"/>
    <property type="molecule type" value="Genomic_DNA"/>
</dbReference>
<evidence type="ECO:0000256" key="1">
    <source>
        <dbReference type="ARBA" id="ARBA00023163"/>
    </source>
</evidence>